<evidence type="ECO:0000313" key="10">
    <source>
        <dbReference type="Proteomes" id="UP000245624"/>
    </source>
</evidence>
<dbReference type="InterPro" id="IPR053924">
    <property type="entry name" value="RecX_HTH_2nd"/>
</dbReference>
<dbReference type="OrthoDB" id="5421057at2"/>
<reference evidence="9 10" key="1">
    <citation type="submission" date="2018-05" db="EMBL/GenBank/DDBJ databases">
        <title>Genomic analysis of Gracilibacillus dipsosauri DD1 reveals novel features of a salt-tolerant amylase.</title>
        <authorList>
            <person name="Deutch C.E."/>
            <person name="Yang S."/>
        </authorList>
    </citation>
    <scope>NUCLEOTIDE SEQUENCE [LARGE SCALE GENOMIC DNA]</scope>
    <source>
        <strain evidence="9 10">DD1</strain>
    </source>
</reference>
<comment type="similarity">
    <text evidence="2 5">Belongs to the RecX family.</text>
</comment>
<dbReference type="HAMAP" id="MF_01114">
    <property type="entry name" value="RecX"/>
    <property type="match status" value="1"/>
</dbReference>
<feature type="domain" description="RecX third three-helical" evidence="7">
    <location>
        <begin position="216"/>
        <end position="264"/>
    </location>
</feature>
<evidence type="ECO:0000256" key="5">
    <source>
        <dbReference type="HAMAP-Rule" id="MF_01114"/>
    </source>
</evidence>
<dbReference type="InterPro" id="IPR003783">
    <property type="entry name" value="Regulatory_RecX"/>
</dbReference>
<evidence type="ECO:0000256" key="4">
    <source>
        <dbReference type="ARBA" id="ARBA00022490"/>
    </source>
</evidence>
<accession>A0A317KTQ1</accession>
<dbReference type="InterPro" id="IPR053926">
    <property type="entry name" value="RecX_HTH_1st"/>
</dbReference>
<evidence type="ECO:0000313" key="9">
    <source>
        <dbReference type="EMBL" id="PWU66847.1"/>
    </source>
</evidence>
<gene>
    <name evidence="5" type="primary">recX</name>
    <name evidence="9" type="ORF">DLJ74_18450</name>
</gene>
<dbReference type="InterPro" id="IPR053925">
    <property type="entry name" value="RecX_HTH_3rd"/>
</dbReference>
<feature type="domain" description="RecX first three-helical" evidence="8">
    <location>
        <begin position="67"/>
        <end position="105"/>
    </location>
</feature>
<dbReference type="Gene3D" id="1.10.10.10">
    <property type="entry name" value="Winged helix-like DNA-binding domain superfamily/Winged helix DNA-binding domain"/>
    <property type="match status" value="4"/>
</dbReference>
<dbReference type="EMBL" id="QGTD01000020">
    <property type="protein sequence ID" value="PWU66847.1"/>
    <property type="molecule type" value="Genomic_DNA"/>
</dbReference>
<name>A0A317KTQ1_9BACI</name>
<dbReference type="Pfam" id="PF21982">
    <property type="entry name" value="RecX_HTH1"/>
    <property type="match status" value="1"/>
</dbReference>
<organism evidence="9 10">
    <name type="scientific">Gracilibacillus dipsosauri</name>
    <dbReference type="NCBI Taxonomy" id="178340"/>
    <lineage>
        <taxon>Bacteria</taxon>
        <taxon>Bacillati</taxon>
        <taxon>Bacillota</taxon>
        <taxon>Bacilli</taxon>
        <taxon>Bacillales</taxon>
        <taxon>Bacillaceae</taxon>
        <taxon>Gracilibacillus</taxon>
    </lineage>
</organism>
<evidence type="ECO:0000259" key="7">
    <source>
        <dbReference type="Pfam" id="PF21981"/>
    </source>
</evidence>
<keyword evidence="10" id="KW-1185">Reference proteome</keyword>
<comment type="function">
    <text evidence="5">Modulates RecA activity.</text>
</comment>
<comment type="subcellular location">
    <subcellularLocation>
        <location evidence="1 5">Cytoplasm</location>
    </subcellularLocation>
</comment>
<protein>
    <recommendedName>
        <fullName evidence="3 5">Regulatory protein RecX</fullName>
    </recommendedName>
</protein>
<feature type="domain" description="RecX second three-helical" evidence="6">
    <location>
        <begin position="112"/>
        <end position="153"/>
    </location>
</feature>
<sequence length="272" mass="32246">MPTISKITVQKKQKYRYNIFLKENDKEYYAFSVDEDLLISYHLRKGMELTKGLIDQIQEKDASYKVYTLSIRFLSYRMRSEQELIEYLQKKDIEITYIKEVVQRLKRESLLDDLAFSEAFVRTRIQTTSKGPILVRKELKDKGVEAAIIDRALELYTYDKQFEKTKRLIEKKMTNSSKKSFKQQLNAVKQNILQKGFTLELIHDVLQEIDLGEDAEAEYQAVVYQGQKIQTKYQKKDTGYKLKQKVKAALYRKGFDGESIQRFIDEYMEEDL</sequence>
<dbReference type="NCBIfam" id="NF010733">
    <property type="entry name" value="PRK14135.1"/>
    <property type="match status" value="1"/>
</dbReference>
<proteinExistence type="inferred from homology"/>
<keyword evidence="4 5" id="KW-0963">Cytoplasm</keyword>
<evidence type="ECO:0000256" key="2">
    <source>
        <dbReference type="ARBA" id="ARBA00009695"/>
    </source>
</evidence>
<evidence type="ECO:0000259" key="6">
    <source>
        <dbReference type="Pfam" id="PF02631"/>
    </source>
</evidence>
<dbReference type="GO" id="GO:0006282">
    <property type="term" value="P:regulation of DNA repair"/>
    <property type="evidence" value="ECO:0007669"/>
    <property type="project" value="UniProtKB-UniRule"/>
</dbReference>
<dbReference type="GO" id="GO:0005737">
    <property type="term" value="C:cytoplasm"/>
    <property type="evidence" value="ECO:0007669"/>
    <property type="project" value="UniProtKB-SubCell"/>
</dbReference>
<evidence type="ECO:0000256" key="3">
    <source>
        <dbReference type="ARBA" id="ARBA00018111"/>
    </source>
</evidence>
<dbReference type="AlphaFoldDB" id="A0A317KTQ1"/>
<dbReference type="PANTHER" id="PTHR33602:SF1">
    <property type="entry name" value="REGULATORY PROTEIN RECX FAMILY PROTEIN"/>
    <property type="match status" value="1"/>
</dbReference>
<comment type="caution">
    <text evidence="9">The sequence shown here is derived from an EMBL/GenBank/DDBJ whole genome shotgun (WGS) entry which is preliminary data.</text>
</comment>
<dbReference type="Proteomes" id="UP000245624">
    <property type="component" value="Unassembled WGS sequence"/>
</dbReference>
<evidence type="ECO:0000256" key="1">
    <source>
        <dbReference type="ARBA" id="ARBA00004496"/>
    </source>
</evidence>
<dbReference type="RefSeq" id="WP_054861465.1">
    <property type="nucleotide sequence ID" value="NZ_JAJUIE010000005.1"/>
</dbReference>
<evidence type="ECO:0000259" key="8">
    <source>
        <dbReference type="Pfam" id="PF21982"/>
    </source>
</evidence>
<dbReference type="Pfam" id="PF21981">
    <property type="entry name" value="RecX_HTH3"/>
    <property type="match status" value="1"/>
</dbReference>
<dbReference type="PANTHER" id="PTHR33602">
    <property type="entry name" value="REGULATORY PROTEIN RECX FAMILY PROTEIN"/>
    <property type="match status" value="1"/>
</dbReference>
<dbReference type="Pfam" id="PF02631">
    <property type="entry name" value="RecX_HTH2"/>
    <property type="match status" value="1"/>
</dbReference>
<dbReference type="InterPro" id="IPR036388">
    <property type="entry name" value="WH-like_DNA-bd_sf"/>
</dbReference>